<dbReference type="InterPro" id="IPR009056">
    <property type="entry name" value="Cyt_c-like_dom"/>
</dbReference>
<evidence type="ECO:0000256" key="3">
    <source>
        <dbReference type="ARBA" id="ARBA00023004"/>
    </source>
</evidence>
<organism evidence="6 7">
    <name type="scientific">Meinhardsimonia xiamenensis</name>
    <dbReference type="NCBI Taxonomy" id="990712"/>
    <lineage>
        <taxon>Bacteria</taxon>
        <taxon>Pseudomonadati</taxon>
        <taxon>Pseudomonadota</taxon>
        <taxon>Alphaproteobacteria</taxon>
        <taxon>Rhodobacterales</taxon>
        <taxon>Paracoccaceae</taxon>
        <taxon>Meinhardsimonia</taxon>
    </lineage>
</organism>
<keyword evidence="3 4" id="KW-0408">Iron</keyword>
<keyword evidence="7" id="KW-1185">Reference proteome</keyword>
<dbReference type="PANTHER" id="PTHR35008">
    <property type="entry name" value="BLL4482 PROTEIN-RELATED"/>
    <property type="match status" value="1"/>
</dbReference>
<feature type="domain" description="Cytochrome c" evidence="5">
    <location>
        <begin position="38"/>
        <end position="146"/>
    </location>
</feature>
<gene>
    <name evidence="6" type="ORF">SAMN05216257_102490</name>
</gene>
<name>A0A1G9BD87_9RHOB</name>
<dbReference type="PROSITE" id="PS51007">
    <property type="entry name" value="CYTC"/>
    <property type="match status" value="2"/>
</dbReference>
<dbReference type="AlphaFoldDB" id="A0A1G9BD87"/>
<dbReference type="OrthoDB" id="9811281at2"/>
<feature type="domain" description="Cytochrome c" evidence="5">
    <location>
        <begin position="187"/>
        <end position="293"/>
    </location>
</feature>
<keyword evidence="2 4" id="KW-0479">Metal-binding</keyword>
<protein>
    <submittedName>
        <fullName evidence="6">Cytochrome c, mono-and diheme variants</fullName>
    </submittedName>
</protein>
<reference evidence="7" key="1">
    <citation type="submission" date="2016-10" db="EMBL/GenBank/DDBJ databases">
        <authorList>
            <person name="Varghese N."/>
            <person name="Submissions S."/>
        </authorList>
    </citation>
    <scope>NUCLEOTIDE SEQUENCE [LARGE SCALE GENOMIC DNA]</scope>
    <source>
        <strain evidence="7">CGMCC 1.10789</strain>
    </source>
</reference>
<dbReference type="Pfam" id="PF00034">
    <property type="entry name" value="Cytochrom_C"/>
    <property type="match status" value="2"/>
</dbReference>
<dbReference type="STRING" id="990712.SAMN05216257_102490"/>
<dbReference type="SUPFAM" id="SSF46626">
    <property type="entry name" value="Cytochrome c"/>
    <property type="match status" value="2"/>
</dbReference>
<evidence type="ECO:0000313" key="6">
    <source>
        <dbReference type="EMBL" id="SDK37034.1"/>
    </source>
</evidence>
<proteinExistence type="predicted"/>
<dbReference type="Gene3D" id="1.10.760.10">
    <property type="entry name" value="Cytochrome c-like domain"/>
    <property type="match status" value="2"/>
</dbReference>
<dbReference type="PANTHER" id="PTHR35008:SF8">
    <property type="entry name" value="ALCOHOL DEHYDROGENASE CYTOCHROME C SUBUNIT"/>
    <property type="match status" value="1"/>
</dbReference>
<evidence type="ECO:0000256" key="4">
    <source>
        <dbReference type="PROSITE-ProRule" id="PRU00433"/>
    </source>
</evidence>
<dbReference type="InterPro" id="IPR051459">
    <property type="entry name" value="Cytochrome_c-type_DH"/>
</dbReference>
<dbReference type="GO" id="GO:0009055">
    <property type="term" value="F:electron transfer activity"/>
    <property type="evidence" value="ECO:0007669"/>
    <property type="project" value="InterPro"/>
</dbReference>
<dbReference type="EMBL" id="FNFV01000002">
    <property type="protein sequence ID" value="SDK37034.1"/>
    <property type="molecule type" value="Genomic_DNA"/>
</dbReference>
<keyword evidence="1 4" id="KW-0349">Heme</keyword>
<dbReference type="Proteomes" id="UP000199328">
    <property type="component" value="Unassembled WGS sequence"/>
</dbReference>
<evidence type="ECO:0000313" key="7">
    <source>
        <dbReference type="Proteomes" id="UP000199328"/>
    </source>
</evidence>
<dbReference type="RefSeq" id="WP_092499224.1">
    <property type="nucleotide sequence ID" value="NZ_FNFV01000002.1"/>
</dbReference>
<evidence type="ECO:0000256" key="2">
    <source>
        <dbReference type="ARBA" id="ARBA00022723"/>
    </source>
</evidence>
<dbReference type="InterPro" id="IPR036909">
    <property type="entry name" value="Cyt_c-like_dom_sf"/>
</dbReference>
<dbReference type="GO" id="GO:0020037">
    <property type="term" value="F:heme binding"/>
    <property type="evidence" value="ECO:0007669"/>
    <property type="project" value="InterPro"/>
</dbReference>
<evidence type="ECO:0000259" key="5">
    <source>
        <dbReference type="PROSITE" id="PS51007"/>
    </source>
</evidence>
<sequence length="300" mass="31673">MRRLARALAILAVTGVAAFWYLTAPRSEPVENLTGLAGDAGRGALVFAAGGCASCHAAPGAEGAARLELGGGRRFASPFGTFVAPNISPDPEHGIGGWSVADLVNAMHHGTSPEGAHYYPAFPYTSYARVSLQDIADLHAYLLTLPPVARPSAPHEVGFPFNIRRLLGGWKLLFARHDGPVVKDVPPEAERGRYLVEGLGHCGECHTPRNALGGLDYSRWLGGAPNPTGKGRIPNITPAALDWSEADIAYYLETGFTPDFDSAGGEMAEVVKNTAQLSPEDRASIAAYLKAVPPVRDAAQ</sequence>
<accession>A0A1G9BD87</accession>
<dbReference type="GO" id="GO:0046872">
    <property type="term" value="F:metal ion binding"/>
    <property type="evidence" value="ECO:0007669"/>
    <property type="project" value="UniProtKB-KW"/>
</dbReference>
<evidence type="ECO:0000256" key="1">
    <source>
        <dbReference type="ARBA" id="ARBA00022617"/>
    </source>
</evidence>